<organism evidence="1 2">
    <name type="scientific">Algoriphagus iocasae</name>
    <dbReference type="NCBI Taxonomy" id="1836499"/>
    <lineage>
        <taxon>Bacteria</taxon>
        <taxon>Pseudomonadati</taxon>
        <taxon>Bacteroidota</taxon>
        <taxon>Cytophagia</taxon>
        <taxon>Cytophagales</taxon>
        <taxon>Cyclobacteriaceae</taxon>
        <taxon>Algoriphagus</taxon>
    </lineage>
</organism>
<accession>A0A841MTN5</accession>
<gene>
    <name evidence="1" type="ORF">FHS59_001513</name>
</gene>
<evidence type="ECO:0000313" key="2">
    <source>
        <dbReference type="Proteomes" id="UP000588604"/>
    </source>
</evidence>
<comment type="caution">
    <text evidence="1">The sequence shown here is derived from an EMBL/GenBank/DDBJ whole genome shotgun (WGS) entry which is preliminary data.</text>
</comment>
<protein>
    <submittedName>
        <fullName evidence="1">Uncharacterized protein</fullName>
    </submittedName>
</protein>
<dbReference type="EMBL" id="JACIJO010000002">
    <property type="protein sequence ID" value="MBB6325885.1"/>
    <property type="molecule type" value="Genomic_DNA"/>
</dbReference>
<name>A0A841MTN5_9BACT</name>
<evidence type="ECO:0000313" key="1">
    <source>
        <dbReference type="EMBL" id="MBB6325885.1"/>
    </source>
</evidence>
<dbReference type="Proteomes" id="UP000588604">
    <property type="component" value="Unassembled WGS sequence"/>
</dbReference>
<keyword evidence="2" id="KW-1185">Reference proteome</keyword>
<dbReference type="AlphaFoldDB" id="A0A841MTN5"/>
<proteinExistence type="predicted"/>
<sequence>MPQQDFDVYNEASVQRNDLIQLKQHANHQNRTYRWLFYFDFSLNTFKIHDARDSTDLSDLN</sequence>
<reference evidence="1 2" key="1">
    <citation type="submission" date="2020-08" db="EMBL/GenBank/DDBJ databases">
        <title>Genomic Encyclopedia of Type Strains, Phase IV (KMG-IV): sequencing the most valuable type-strain genomes for metagenomic binning, comparative biology and taxonomic classification.</title>
        <authorList>
            <person name="Goeker M."/>
        </authorList>
    </citation>
    <scope>NUCLEOTIDE SEQUENCE [LARGE SCALE GENOMIC DNA]</scope>
    <source>
        <strain evidence="1 2">DSM 102044</strain>
    </source>
</reference>
<dbReference type="RefSeq" id="WP_184494538.1">
    <property type="nucleotide sequence ID" value="NZ_JACIJO010000002.1"/>
</dbReference>